<dbReference type="EMBL" id="LR796153">
    <property type="protein sequence ID" value="CAB4121834.1"/>
    <property type="molecule type" value="Genomic_DNA"/>
</dbReference>
<evidence type="ECO:0000313" key="2">
    <source>
        <dbReference type="EMBL" id="CAB4121834.1"/>
    </source>
</evidence>
<proteinExistence type="predicted"/>
<evidence type="ECO:0000313" key="3">
    <source>
        <dbReference type="EMBL" id="CAB5216852.1"/>
    </source>
</evidence>
<accession>A0A6J5KIB7</accession>
<evidence type="ECO:0000259" key="1">
    <source>
        <dbReference type="Pfam" id="PF04233"/>
    </source>
</evidence>
<gene>
    <name evidence="3" type="ORF">UFOVP198_8</name>
    <name evidence="2" type="ORF">UFOVP25_32</name>
</gene>
<dbReference type="EMBL" id="LR798247">
    <property type="protein sequence ID" value="CAB5216852.1"/>
    <property type="molecule type" value="Genomic_DNA"/>
</dbReference>
<sequence length="286" mass="32584">MSYYSTYKNIVLKLQNAYRPLIYACLQEQIDAFIVEYKRNQNAIPTDLPTQPLYDTLMNLYESGGITMANVTQKEIKRQVKKDDNKEEESLWQWIIRKYYELFLMADIVQPITNTTFNQIKRILLQGQDEGWGINKMVAALKDSDITRQRAELIVRTESMRASNVGAMIAAAGSSVAVMKQWISAQDKRTRRIPRDQFDHLHMNGVAVGFDQPFVVPSTSSLDAMQYPGDPNGSAGNVCNCRCVVAFVPIRDGQGRPVPVEEYRPQNASEFRQLYLAAQVNRNIFA</sequence>
<dbReference type="InterPro" id="IPR006528">
    <property type="entry name" value="Phage_head_morphogenesis_dom"/>
</dbReference>
<name>A0A6J5KIB7_9CAUD</name>
<reference evidence="2" key="1">
    <citation type="submission" date="2020-04" db="EMBL/GenBank/DDBJ databases">
        <authorList>
            <person name="Chiriac C."/>
            <person name="Salcher M."/>
            <person name="Ghai R."/>
            <person name="Kavagutti S V."/>
        </authorList>
    </citation>
    <scope>NUCLEOTIDE SEQUENCE</scope>
</reference>
<dbReference type="Pfam" id="PF04233">
    <property type="entry name" value="Phage_Mu_F"/>
    <property type="match status" value="1"/>
</dbReference>
<organism evidence="2">
    <name type="scientific">uncultured Caudovirales phage</name>
    <dbReference type="NCBI Taxonomy" id="2100421"/>
    <lineage>
        <taxon>Viruses</taxon>
        <taxon>Duplodnaviria</taxon>
        <taxon>Heunggongvirae</taxon>
        <taxon>Uroviricota</taxon>
        <taxon>Caudoviricetes</taxon>
        <taxon>Peduoviridae</taxon>
        <taxon>Maltschvirus</taxon>
        <taxon>Maltschvirus maltsch</taxon>
    </lineage>
</organism>
<feature type="domain" description="Phage head morphogenesis" evidence="1">
    <location>
        <begin position="118"/>
        <end position="245"/>
    </location>
</feature>
<protein>
    <submittedName>
        <fullName evidence="2">Phage head morphogenesis domain containing protein</fullName>
    </submittedName>
</protein>